<keyword evidence="6" id="KW-0067">ATP-binding</keyword>
<keyword evidence="7 10" id="KW-1133">Transmembrane helix</keyword>
<feature type="domain" description="ABC transporter" evidence="11">
    <location>
        <begin position="136"/>
        <end position="391"/>
    </location>
</feature>
<dbReference type="GO" id="GO:0016020">
    <property type="term" value="C:membrane"/>
    <property type="evidence" value="ECO:0007669"/>
    <property type="project" value="UniProtKB-SubCell"/>
</dbReference>
<dbReference type="Proteomes" id="UP000030753">
    <property type="component" value="Unassembled WGS sequence"/>
</dbReference>
<dbReference type="GO" id="GO:0140359">
    <property type="term" value="F:ABC-type transporter activity"/>
    <property type="evidence" value="ECO:0007669"/>
    <property type="project" value="InterPro"/>
</dbReference>
<evidence type="ECO:0000256" key="1">
    <source>
        <dbReference type="ARBA" id="ARBA00004141"/>
    </source>
</evidence>
<dbReference type="PANTHER" id="PTHR19241">
    <property type="entry name" value="ATP-BINDING CASSETTE TRANSPORTER"/>
    <property type="match status" value="1"/>
</dbReference>
<dbReference type="InterPro" id="IPR029481">
    <property type="entry name" value="ABC_trans_N"/>
</dbReference>
<sequence length="1481" mass="166111">MNTPGPAETETISVGDPPVSTRSSATADINNTLADSQETRAREEQTRVELNQLARRSTHRSTAGHAPLFPVQADTRLDPNSDKFDARAWAKAYYSSRLAASDGIRPRTAGLAFKKMNVFGFNTAVDSQKTVSHIVLNAGNYVKTLIGQSNKQRVDILRDFEGVVLKGEMLCVLGPPGSGCSTLLRTIAGDTYGFQVGEETYLNYQGVRADQMKTAYRGEAIYTAETDHHFPHLTVGDTLYFAAMARCPDTVPDKATRHEYAEHTRDVAMAMFGISHTKETRVGNDFVRGVSGGERKRVTIAEAALGYAPLQCWDNSTRGLDSANAVEFCRTLRTQADIMGFTSCVSIYQAPQAAYELFDKVVVLYEGRQIFFGRADHARAYFENLGFICPEQQTTPDFLTSMTSANERIIRPGMESKTPRTADEFAKAWKESEHRARLVDEIDVYAGEHPFDGYHHQQFLESRRADQSKSQRHRSPFNLSYWQQISITLWRNWILLLGDPSTTLTMLVCNVFEALIVSSIFYNLASNTTSFFRRTILLFFVVLMNALGSILEIISLYSKRKIVEKHARYAFYHPSAEALASMVVDLPYKLINSVLVNTTIYFMCNLNREASPFFFFMLLSITLTLTISMLFRFLGSVTKSMDQAMAPSAVVLLALVIYSGFAVPPSYMQVWLGWLRWINPVFYGLESIFLNEFAGRQFPCSNFTPSGPGYESVASNERVCNSIGAVAGQTYVEGGAYIQSSFGFINSHKWRNFGILIALMLFFMALHLLAAEFIASERTKGEVLIYPRSTIQSRKKQLRDDDEAGGSMTAADVRATIDNKTEPKTQIERQTSIFHWNDVCYDIKVKHGTRRILDHVDGWVKPGTLTALMGVSGAGKTTLLDVLASRVTMGVVTGDMLVDGFQRDSSFQRKTGYVQQQDLHSPSSTVREALKFSALLRQPSRYSENEKLAYVDTVIDLLDMSAYADAIVGVPGEGLNVEQRKRLTIGVELAARPQLLLFLDEPTSGLDSQTSWSICDLMEKLTNNGQAILCTIHQPSAMLFQRFDRLLLLAKGGKTVYFGPIGKNSQTLMDYFSRNGGPELPSGTNPAEHMLEVIGATPRSHSSINWPEVWRSSPEYQEVQQELQHLNNIKNAQVPPTQTGNEDNIQLAEFAVGLASQYWRVTQRLFQHYWRNPGYIFSKFILTAGSALFIGLSIINSDNTSRGLQNQLFAVFSFLTVFAQIANQIGPFFCDQRTLYEARERPSKMYSWKAFILANLTIELAWNSLASVFSFIFWYFPVGLYRNAEWTDQVHERGITTFLLIWAFFMMASTFEHMLIAGLPSADLAGGIFNLFFIMMFAFCGVLAGPHDLPGFWIFMYRVNPFTYVVEGLLGTTLANAPVTCASNEIITFEPASGQTCAEYVSDYLLTAGGYLANDSGNSSEMCQYCSLKDTNEFLASININFENRWRDFGFLWAYIAFNIVGAIFFYWLARVPKTRKVKKD</sequence>
<feature type="transmembrane region" description="Helical" evidence="10">
    <location>
        <begin position="1174"/>
        <end position="1195"/>
    </location>
</feature>
<dbReference type="InterPro" id="IPR027417">
    <property type="entry name" value="P-loop_NTPase"/>
</dbReference>
<dbReference type="InterPro" id="IPR034003">
    <property type="entry name" value="ABCG_PDR_2"/>
</dbReference>
<feature type="transmembrane region" description="Helical" evidence="10">
    <location>
        <begin position="1251"/>
        <end position="1275"/>
    </location>
</feature>
<dbReference type="InterPro" id="IPR034001">
    <property type="entry name" value="ABCG_PDR_1"/>
</dbReference>
<dbReference type="InterPro" id="IPR003593">
    <property type="entry name" value="AAA+_ATPase"/>
</dbReference>
<evidence type="ECO:0000256" key="8">
    <source>
        <dbReference type="ARBA" id="ARBA00023136"/>
    </source>
</evidence>
<comment type="subcellular location">
    <subcellularLocation>
        <location evidence="1">Membrane</location>
        <topology evidence="1">Multi-pass membrane protein</topology>
    </subcellularLocation>
</comment>
<reference evidence="12 13" key="1">
    <citation type="submission" date="2011-06" db="EMBL/GenBank/DDBJ databases">
        <title>The Genome Sequence of Fusarium oxysporum FOSC 3-a.</title>
        <authorList>
            <consortium name="The Broad Institute Genome Sequencing Platform"/>
            <person name="Ma L.-J."/>
            <person name="Gale L.R."/>
            <person name="Schwartz D.C."/>
            <person name="Zhou S."/>
            <person name="Corby-Kistler H."/>
            <person name="Young S.K."/>
            <person name="Zeng Q."/>
            <person name="Gargeya S."/>
            <person name="Fitzgerald M."/>
            <person name="Haas B."/>
            <person name="Abouelleil A."/>
            <person name="Alvarado L."/>
            <person name="Arachchi H.M."/>
            <person name="Berlin A."/>
            <person name="Brown A."/>
            <person name="Chapman S.B."/>
            <person name="Chen Z."/>
            <person name="Dunbar C."/>
            <person name="Freedman E."/>
            <person name="Gearin G."/>
            <person name="Gellesch M."/>
            <person name="Goldberg J."/>
            <person name="Griggs A."/>
            <person name="Gujja S."/>
            <person name="Heiman D."/>
            <person name="Howarth C."/>
            <person name="Larson L."/>
            <person name="Lui A."/>
            <person name="MacDonald P.J.P."/>
            <person name="Mehta T."/>
            <person name="Montmayeur A."/>
            <person name="Murphy C."/>
            <person name="Neiman D."/>
            <person name="Pearson M."/>
            <person name="Priest M."/>
            <person name="Roberts A."/>
            <person name="Saif S."/>
            <person name="Shea T."/>
            <person name="Shenoy N."/>
            <person name="Sisk P."/>
            <person name="Stolte C."/>
            <person name="Sykes S."/>
            <person name="Wortman J."/>
            <person name="Nusbaum C."/>
            <person name="Birren B."/>
        </authorList>
    </citation>
    <scope>NUCLEOTIDE SEQUENCE [LARGE SCALE GENOMIC DNA]</scope>
    <source>
        <strain evidence="13">FOSC 3-a</strain>
    </source>
</reference>
<dbReference type="InterPro" id="IPR043926">
    <property type="entry name" value="ABCG_dom"/>
</dbReference>
<dbReference type="SMART" id="SM00382">
    <property type="entry name" value="AAA"/>
    <property type="match status" value="2"/>
</dbReference>
<accession>W9HQA8</accession>
<feature type="transmembrane region" description="Helical" evidence="10">
    <location>
        <begin position="1295"/>
        <end position="1316"/>
    </location>
</feature>
<dbReference type="Gene3D" id="3.40.50.300">
    <property type="entry name" value="P-loop containing nucleotide triphosphate hydrolases"/>
    <property type="match status" value="2"/>
</dbReference>
<keyword evidence="4 10" id="KW-0812">Transmembrane</keyword>
<evidence type="ECO:0000313" key="13">
    <source>
        <dbReference type="Proteomes" id="UP000030753"/>
    </source>
</evidence>
<feature type="transmembrane region" description="Helical" evidence="10">
    <location>
        <begin position="646"/>
        <end position="667"/>
    </location>
</feature>
<evidence type="ECO:0000256" key="2">
    <source>
        <dbReference type="ARBA" id="ARBA00006012"/>
    </source>
</evidence>
<dbReference type="GO" id="GO:0005524">
    <property type="term" value="F:ATP binding"/>
    <property type="evidence" value="ECO:0007669"/>
    <property type="project" value="UniProtKB-KW"/>
</dbReference>
<name>W9HQA8_FUSOX</name>
<dbReference type="GO" id="GO:0016887">
    <property type="term" value="F:ATP hydrolysis activity"/>
    <property type="evidence" value="ECO:0007669"/>
    <property type="project" value="InterPro"/>
</dbReference>
<dbReference type="InterPro" id="IPR013525">
    <property type="entry name" value="ABC2_TM"/>
</dbReference>
<feature type="compositionally biased region" description="Polar residues" evidence="9">
    <location>
        <begin position="20"/>
        <end position="36"/>
    </location>
</feature>
<dbReference type="Pfam" id="PF01061">
    <property type="entry name" value="ABC2_membrane"/>
    <property type="match status" value="2"/>
</dbReference>
<dbReference type="PROSITE" id="PS00211">
    <property type="entry name" value="ABC_TRANSPORTER_1"/>
    <property type="match status" value="1"/>
</dbReference>
<feature type="domain" description="ABC transporter" evidence="11">
    <location>
        <begin position="834"/>
        <end position="1076"/>
    </location>
</feature>
<dbReference type="Pfam" id="PF00005">
    <property type="entry name" value="ABC_tran"/>
    <property type="match status" value="2"/>
</dbReference>
<dbReference type="SUPFAM" id="SSF52540">
    <property type="entry name" value="P-loop containing nucleoside triphosphate hydrolases"/>
    <property type="match status" value="2"/>
</dbReference>
<dbReference type="Pfam" id="PF19055">
    <property type="entry name" value="ABC2_membrane_7"/>
    <property type="match status" value="1"/>
</dbReference>
<dbReference type="PROSITE" id="PS50893">
    <property type="entry name" value="ABC_TRANSPORTER_2"/>
    <property type="match status" value="2"/>
</dbReference>
<dbReference type="InterPro" id="IPR003439">
    <property type="entry name" value="ABC_transporter-like_ATP-bd"/>
</dbReference>
<dbReference type="Pfam" id="PF14510">
    <property type="entry name" value="ABC_trans_N"/>
    <property type="match status" value="1"/>
</dbReference>
<evidence type="ECO:0000256" key="9">
    <source>
        <dbReference type="SAM" id="MobiDB-lite"/>
    </source>
</evidence>
<feature type="transmembrane region" description="Helical" evidence="10">
    <location>
        <begin position="1207"/>
        <end position="1230"/>
    </location>
</feature>
<feature type="transmembrane region" description="Helical" evidence="10">
    <location>
        <begin position="536"/>
        <end position="557"/>
    </location>
</feature>
<dbReference type="HOGENOM" id="CLU_000604_35_0_1"/>
<dbReference type="CDD" id="cd03232">
    <property type="entry name" value="ABCG_PDR_domain2"/>
    <property type="match status" value="1"/>
</dbReference>
<feature type="transmembrane region" description="Helical" evidence="10">
    <location>
        <begin position="753"/>
        <end position="775"/>
    </location>
</feature>
<organism evidence="12 13">
    <name type="scientific">Fusarium oxysporum NRRL 32931</name>
    <dbReference type="NCBI Taxonomy" id="660029"/>
    <lineage>
        <taxon>Eukaryota</taxon>
        <taxon>Fungi</taxon>
        <taxon>Dikarya</taxon>
        <taxon>Ascomycota</taxon>
        <taxon>Pezizomycotina</taxon>
        <taxon>Sordariomycetes</taxon>
        <taxon>Hypocreomycetidae</taxon>
        <taxon>Hypocreales</taxon>
        <taxon>Nectriaceae</taxon>
        <taxon>Fusarium</taxon>
        <taxon>Fusarium oxysporum species complex</taxon>
    </lineage>
</organism>
<dbReference type="OrthoDB" id="245989at2759"/>
<evidence type="ECO:0000256" key="7">
    <source>
        <dbReference type="ARBA" id="ARBA00022989"/>
    </source>
</evidence>
<feature type="transmembrane region" description="Helical" evidence="10">
    <location>
        <begin position="504"/>
        <end position="524"/>
    </location>
</feature>
<evidence type="ECO:0000256" key="3">
    <source>
        <dbReference type="ARBA" id="ARBA00022448"/>
    </source>
</evidence>
<dbReference type="Pfam" id="PF06422">
    <property type="entry name" value="PDR_CDR"/>
    <property type="match status" value="1"/>
</dbReference>
<dbReference type="CDD" id="cd03233">
    <property type="entry name" value="ABCG_PDR_domain1"/>
    <property type="match status" value="1"/>
</dbReference>
<evidence type="ECO:0000256" key="6">
    <source>
        <dbReference type="ARBA" id="ARBA00022840"/>
    </source>
</evidence>
<evidence type="ECO:0000313" key="12">
    <source>
        <dbReference type="EMBL" id="EWY83024.1"/>
    </source>
</evidence>
<keyword evidence="3" id="KW-0813">Transport</keyword>
<evidence type="ECO:0000256" key="4">
    <source>
        <dbReference type="ARBA" id="ARBA00022692"/>
    </source>
</evidence>
<evidence type="ECO:0000259" key="11">
    <source>
        <dbReference type="PROSITE" id="PS50893"/>
    </source>
</evidence>
<comment type="similarity">
    <text evidence="2">Belongs to the ABC transporter superfamily. ABCG family. PDR (TC 3.A.1.205) subfamily.</text>
</comment>
<feature type="transmembrane region" description="Helical" evidence="10">
    <location>
        <begin position="1328"/>
        <end position="1347"/>
    </location>
</feature>
<evidence type="ECO:0000256" key="5">
    <source>
        <dbReference type="ARBA" id="ARBA00022741"/>
    </source>
</evidence>
<dbReference type="InterPro" id="IPR010929">
    <property type="entry name" value="PDR_CDR_ABC"/>
</dbReference>
<proteinExistence type="inferred from homology"/>
<feature type="transmembrane region" description="Helical" evidence="10">
    <location>
        <begin position="613"/>
        <end position="634"/>
    </location>
</feature>
<dbReference type="InterPro" id="IPR017871">
    <property type="entry name" value="ABC_transporter-like_CS"/>
</dbReference>
<evidence type="ECO:0000256" key="10">
    <source>
        <dbReference type="SAM" id="Phobius"/>
    </source>
</evidence>
<feature type="transmembrane region" description="Helical" evidence="10">
    <location>
        <begin position="1451"/>
        <end position="1470"/>
    </location>
</feature>
<dbReference type="EMBL" id="JH717848">
    <property type="protein sequence ID" value="EWY83024.1"/>
    <property type="molecule type" value="Genomic_DNA"/>
</dbReference>
<gene>
    <name evidence="12" type="ORF">FOYG_15099</name>
</gene>
<dbReference type="FunFam" id="3.40.50.300:FF:000054">
    <property type="entry name" value="ABC multidrug transporter atrF"/>
    <property type="match status" value="1"/>
</dbReference>
<keyword evidence="8 10" id="KW-0472">Membrane</keyword>
<feature type="region of interest" description="Disordered" evidence="9">
    <location>
        <begin position="1"/>
        <end position="44"/>
    </location>
</feature>
<keyword evidence="5" id="KW-0547">Nucleotide-binding</keyword>
<protein>
    <submittedName>
        <fullName evidence="12">ATPase</fullName>
    </submittedName>
</protein>